<name>A0A087TUI0_STEMI</name>
<feature type="non-terminal residue" evidence="1">
    <location>
        <position position="67"/>
    </location>
</feature>
<dbReference type="EMBL" id="KK116797">
    <property type="protein sequence ID" value="KFM68769.1"/>
    <property type="molecule type" value="Genomic_DNA"/>
</dbReference>
<proteinExistence type="predicted"/>
<reference evidence="1 2" key="1">
    <citation type="submission" date="2013-11" db="EMBL/GenBank/DDBJ databases">
        <title>Genome sequencing of Stegodyphus mimosarum.</title>
        <authorList>
            <person name="Bechsgaard J."/>
        </authorList>
    </citation>
    <scope>NUCLEOTIDE SEQUENCE [LARGE SCALE GENOMIC DNA]</scope>
</reference>
<keyword evidence="2" id="KW-1185">Reference proteome</keyword>
<dbReference type="Proteomes" id="UP000054359">
    <property type="component" value="Unassembled WGS sequence"/>
</dbReference>
<accession>A0A087TUI0</accession>
<evidence type="ECO:0000313" key="2">
    <source>
        <dbReference type="Proteomes" id="UP000054359"/>
    </source>
</evidence>
<protein>
    <submittedName>
        <fullName evidence="1">Uncharacterized protein</fullName>
    </submittedName>
</protein>
<evidence type="ECO:0000313" key="1">
    <source>
        <dbReference type="EMBL" id="KFM68769.1"/>
    </source>
</evidence>
<dbReference type="AlphaFoldDB" id="A0A087TUI0"/>
<gene>
    <name evidence="1" type="ORF">X975_10272</name>
</gene>
<organism evidence="1 2">
    <name type="scientific">Stegodyphus mimosarum</name>
    <name type="common">African social velvet spider</name>
    <dbReference type="NCBI Taxonomy" id="407821"/>
    <lineage>
        <taxon>Eukaryota</taxon>
        <taxon>Metazoa</taxon>
        <taxon>Ecdysozoa</taxon>
        <taxon>Arthropoda</taxon>
        <taxon>Chelicerata</taxon>
        <taxon>Arachnida</taxon>
        <taxon>Araneae</taxon>
        <taxon>Araneomorphae</taxon>
        <taxon>Entelegynae</taxon>
        <taxon>Eresoidea</taxon>
        <taxon>Eresidae</taxon>
        <taxon>Stegodyphus</taxon>
    </lineage>
</organism>
<sequence length="67" mass="7506">MDTIPNMPNHWKHEINNRAGFVKYNTLPLVFKITCPHNRHVTCQCPTGFSLAVSGSALPQRQVTSLS</sequence>